<keyword evidence="1" id="KW-0175">Coiled coil</keyword>
<accession>A0ABT8E6W9</accession>
<keyword evidence="3" id="KW-1185">Reference proteome</keyword>
<gene>
    <name evidence="2" type="ORF">QYF49_11630</name>
</gene>
<reference evidence="2" key="1">
    <citation type="submission" date="2023-06" db="EMBL/GenBank/DDBJ databases">
        <title>Draft Genome Sequences of Representative Paenibacillus Polymyxa, Bacillus cereus, Fictibacillus sp., and Brevibacillus agri Strains Isolated from Amazonian Dark Earth.</title>
        <authorList>
            <person name="Pellegrinetti T.A."/>
            <person name="Cunha I.C.M."/>
            <person name="Chaves M.G."/>
            <person name="Freitas A.S."/>
            <person name="Silva A.V.R."/>
            <person name="Tsai S.M."/>
            <person name="Mendes L.W."/>
        </authorList>
    </citation>
    <scope>NUCLEOTIDE SEQUENCE</scope>
    <source>
        <strain evidence="2">CENA-BCM004</strain>
    </source>
</reference>
<evidence type="ECO:0000256" key="1">
    <source>
        <dbReference type="SAM" id="Coils"/>
    </source>
</evidence>
<evidence type="ECO:0000313" key="3">
    <source>
        <dbReference type="Proteomes" id="UP001168694"/>
    </source>
</evidence>
<proteinExistence type="predicted"/>
<feature type="coiled-coil region" evidence="1">
    <location>
        <begin position="10"/>
        <end position="121"/>
    </location>
</feature>
<dbReference type="EMBL" id="JAUHLN010000002">
    <property type="protein sequence ID" value="MDN4073651.1"/>
    <property type="molecule type" value="Genomic_DNA"/>
</dbReference>
<sequence>MHSQKERLSYDRLIARAQFYQEKSLELEKKLVFAEEKIEKLEKDAADSSRETELQALEAERTRLKEEAAALKMELEQARRVDYDQRVADYEELLSSVQKEMNEKEIKLDLSQQKIKALEKKLSLLGRPDPFMKKAEDEEEESIFVKRDYECLCLFDYSVIMNDNQSGLIKGSFIIENTGLISLLNPSVCLRFNPVEANVIKGKIYSSENHEVSNDNLANFQWMFVDNDWSQEAKERGEVWICPLREMSIEPGEKAVIQDYQIPFKKEVIGNLTVEAFVFFNKQQYKVKAANHIAINF</sequence>
<dbReference type="RefSeq" id="WP_290399759.1">
    <property type="nucleotide sequence ID" value="NZ_JAUHLN010000002.1"/>
</dbReference>
<protein>
    <submittedName>
        <fullName evidence="2">Uncharacterized protein</fullName>
    </submittedName>
</protein>
<organism evidence="2 3">
    <name type="scientific">Fictibacillus terranigra</name>
    <dbReference type="NCBI Taxonomy" id="3058424"/>
    <lineage>
        <taxon>Bacteria</taxon>
        <taxon>Bacillati</taxon>
        <taxon>Bacillota</taxon>
        <taxon>Bacilli</taxon>
        <taxon>Bacillales</taxon>
        <taxon>Fictibacillaceae</taxon>
        <taxon>Fictibacillus</taxon>
    </lineage>
</organism>
<evidence type="ECO:0000313" key="2">
    <source>
        <dbReference type="EMBL" id="MDN4073651.1"/>
    </source>
</evidence>
<dbReference type="Proteomes" id="UP001168694">
    <property type="component" value="Unassembled WGS sequence"/>
</dbReference>
<name>A0ABT8E6W9_9BACL</name>
<comment type="caution">
    <text evidence="2">The sequence shown here is derived from an EMBL/GenBank/DDBJ whole genome shotgun (WGS) entry which is preliminary data.</text>
</comment>